<dbReference type="GO" id="GO:0000166">
    <property type="term" value="F:nucleotide binding"/>
    <property type="evidence" value="ECO:0007669"/>
    <property type="project" value="InterPro"/>
</dbReference>
<dbReference type="Proteomes" id="UP000246132">
    <property type="component" value="Unassembled WGS sequence"/>
</dbReference>
<dbReference type="Pfam" id="PF22725">
    <property type="entry name" value="GFO_IDH_MocA_C3"/>
    <property type="match status" value="1"/>
</dbReference>
<dbReference type="PANTHER" id="PTHR43249:SF1">
    <property type="entry name" value="D-GLUCOSIDE 3-DEHYDROGENASE"/>
    <property type="match status" value="1"/>
</dbReference>
<evidence type="ECO:0000313" key="4">
    <source>
        <dbReference type="Proteomes" id="UP000246132"/>
    </source>
</evidence>
<gene>
    <name evidence="3" type="ORF">DEM25_016590</name>
</gene>
<dbReference type="InterPro" id="IPR036291">
    <property type="entry name" value="NAD(P)-bd_dom_sf"/>
</dbReference>
<name>A0A3A8A573_9HYPH</name>
<dbReference type="AlphaFoldDB" id="A0A3A8A573"/>
<proteinExistence type="predicted"/>
<feature type="domain" description="GFO/IDH/MocA-like oxidoreductase" evidence="2">
    <location>
        <begin position="135"/>
        <end position="256"/>
    </location>
</feature>
<dbReference type="InterPro" id="IPR000683">
    <property type="entry name" value="Gfo/Idh/MocA-like_OxRdtase_N"/>
</dbReference>
<evidence type="ECO:0000259" key="2">
    <source>
        <dbReference type="Pfam" id="PF22725"/>
    </source>
</evidence>
<protein>
    <submittedName>
        <fullName evidence="3">Gfo/Idh/MocA family oxidoreductase</fullName>
    </submittedName>
</protein>
<dbReference type="SUPFAM" id="SSF55347">
    <property type="entry name" value="Glyceraldehyde-3-phosphate dehydrogenase-like, C-terminal domain"/>
    <property type="match status" value="1"/>
</dbReference>
<dbReference type="SUPFAM" id="SSF51735">
    <property type="entry name" value="NAD(P)-binding Rossmann-fold domains"/>
    <property type="match status" value="1"/>
</dbReference>
<dbReference type="Pfam" id="PF01408">
    <property type="entry name" value="GFO_IDH_MocA"/>
    <property type="match status" value="1"/>
</dbReference>
<dbReference type="OrthoDB" id="9792935at2"/>
<accession>A0A3A8A573</accession>
<reference evidence="3 4" key="1">
    <citation type="journal article" date="2018" name="Int. J. Syst. Bacteriol.">
        <title>Oceaniradius stylonemae gen. nov., sp. nov., isolated from a red alga, Stylonema cornu-cervi.</title>
        <authorList>
            <person name="Jeong S."/>
        </authorList>
    </citation>
    <scope>NUCLEOTIDE SEQUENCE [LARGE SCALE GENOMIC DNA]</scope>
    <source>
        <strain evidence="3 4">StC1</strain>
    </source>
</reference>
<comment type="caution">
    <text evidence="3">The sequence shown here is derived from an EMBL/GenBank/DDBJ whole genome shotgun (WGS) entry which is preliminary data.</text>
</comment>
<dbReference type="InterPro" id="IPR055170">
    <property type="entry name" value="GFO_IDH_MocA-like_dom"/>
</dbReference>
<dbReference type="RefSeq" id="WP_109768418.1">
    <property type="nucleotide sequence ID" value="NZ_QFWV02000009.1"/>
</dbReference>
<dbReference type="Gene3D" id="3.30.360.10">
    <property type="entry name" value="Dihydrodipicolinate Reductase, domain 2"/>
    <property type="match status" value="1"/>
</dbReference>
<sequence length="346" mass="36825">MTSTKFGVGVIGTGMAAKPHALALKSLEDRVTVRGVYSRTEEKRAAFCAEYGFAEAESIDALADDPEVKAVIVITPPNQRTELVERFATAGKHILMEKPVERTSEAARAIVQTCETAGVELGIVFQHRFRQASQVLAKLVASGDLGAIGLARANVPWWRDQSYYDEPGRGTYARDGGGVLISQAIHTLDLMLSIAGPVSDVQAVAGTTPFHRMEAEDFVAGGMRFESGAMGSVMATVAAFPGEAESITLDCEKGSAHLRSGTLTVQWRDGRAETFGESAGGTGGGADPMAFPFDWHRDLILDFADAVEAGRAPSVTGREALKVHDLIDALVTSSREGRAITIRNGD</sequence>
<keyword evidence="4" id="KW-1185">Reference proteome</keyword>
<dbReference type="EMBL" id="QFWV02000009">
    <property type="protein sequence ID" value="RKF05412.1"/>
    <property type="molecule type" value="Genomic_DNA"/>
</dbReference>
<dbReference type="PANTHER" id="PTHR43249">
    <property type="entry name" value="UDP-N-ACETYL-2-AMINO-2-DEOXY-D-GLUCURONATE OXIDASE"/>
    <property type="match status" value="1"/>
</dbReference>
<dbReference type="Gene3D" id="3.40.50.720">
    <property type="entry name" value="NAD(P)-binding Rossmann-like Domain"/>
    <property type="match status" value="1"/>
</dbReference>
<dbReference type="InterPro" id="IPR052515">
    <property type="entry name" value="Gfo/Idh/MocA_Oxidoreductase"/>
</dbReference>
<evidence type="ECO:0000313" key="3">
    <source>
        <dbReference type="EMBL" id="RKF05412.1"/>
    </source>
</evidence>
<evidence type="ECO:0000259" key="1">
    <source>
        <dbReference type="Pfam" id="PF01408"/>
    </source>
</evidence>
<organism evidence="3 4">
    <name type="scientific">Oceaniradius stylonematis</name>
    <dbReference type="NCBI Taxonomy" id="2184161"/>
    <lineage>
        <taxon>Bacteria</taxon>
        <taxon>Pseudomonadati</taxon>
        <taxon>Pseudomonadota</taxon>
        <taxon>Alphaproteobacteria</taxon>
        <taxon>Hyphomicrobiales</taxon>
        <taxon>Ahrensiaceae</taxon>
        <taxon>Oceaniradius</taxon>
    </lineage>
</organism>
<feature type="domain" description="Gfo/Idh/MocA-like oxidoreductase N-terminal" evidence="1">
    <location>
        <begin position="6"/>
        <end position="121"/>
    </location>
</feature>